<name>A0ABT0C8X8_THEVL</name>
<dbReference type="SMART" id="SM00471">
    <property type="entry name" value="HDc"/>
    <property type="match status" value="1"/>
</dbReference>
<dbReference type="SUPFAM" id="SSF109604">
    <property type="entry name" value="HD-domain/PDEase-like"/>
    <property type="match status" value="1"/>
</dbReference>
<dbReference type="InterPro" id="IPR037522">
    <property type="entry name" value="HD_GYP_dom"/>
</dbReference>
<proteinExistence type="predicted"/>
<dbReference type="Pfam" id="PF13487">
    <property type="entry name" value="HD_5"/>
    <property type="match status" value="1"/>
</dbReference>
<dbReference type="PROSITE" id="PS51832">
    <property type="entry name" value="HD_GYP"/>
    <property type="match status" value="1"/>
</dbReference>
<evidence type="ECO:0000259" key="2">
    <source>
        <dbReference type="PROSITE" id="PS50110"/>
    </source>
</evidence>
<evidence type="ECO:0000256" key="1">
    <source>
        <dbReference type="PROSITE-ProRule" id="PRU00169"/>
    </source>
</evidence>
<protein>
    <submittedName>
        <fullName evidence="4">Response regulator</fullName>
    </submittedName>
</protein>
<comment type="caution">
    <text evidence="4">The sequence shown here is derived from an EMBL/GenBank/DDBJ whole genome shotgun (WGS) entry which is preliminary data.</text>
</comment>
<dbReference type="InterPro" id="IPR052020">
    <property type="entry name" value="Cyclic_di-GMP/3'3'-cGAMP_PDE"/>
</dbReference>
<dbReference type="PANTHER" id="PTHR45228:SF1">
    <property type="entry name" value="CYCLIC DI-GMP PHOSPHODIESTERASE TM_0186"/>
    <property type="match status" value="1"/>
</dbReference>
<evidence type="ECO:0000313" key="5">
    <source>
        <dbReference type="Proteomes" id="UP000830835"/>
    </source>
</evidence>
<dbReference type="InterPro" id="IPR001789">
    <property type="entry name" value="Sig_transdc_resp-reg_receiver"/>
</dbReference>
<dbReference type="PANTHER" id="PTHR45228">
    <property type="entry name" value="CYCLIC DI-GMP PHOSPHODIESTERASE TM_0186-RELATED"/>
    <property type="match status" value="1"/>
</dbReference>
<dbReference type="RefSeq" id="WP_244348992.1">
    <property type="nucleotide sequence ID" value="NZ_JAFIRA010000003.1"/>
</dbReference>
<keyword evidence="1" id="KW-0597">Phosphoprotein</keyword>
<keyword evidence="5" id="KW-1185">Reference proteome</keyword>
<organism evidence="4 5">
    <name type="scientific">Thermostichus vulcanus str. 'Rupite'</name>
    <dbReference type="NCBI Taxonomy" id="2813851"/>
    <lineage>
        <taxon>Bacteria</taxon>
        <taxon>Bacillati</taxon>
        <taxon>Cyanobacteriota</taxon>
        <taxon>Cyanophyceae</taxon>
        <taxon>Thermostichales</taxon>
        <taxon>Thermostichaceae</taxon>
        <taxon>Thermostichus</taxon>
    </lineage>
</organism>
<feature type="domain" description="Response regulatory" evidence="2">
    <location>
        <begin position="22"/>
        <end position="138"/>
    </location>
</feature>
<dbReference type="InterPro" id="IPR011006">
    <property type="entry name" value="CheY-like_superfamily"/>
</dbReference>
<dbReference type="SUPFAM" id="SSF52172">
    <property type="entry name" value="CheY-like"/>
    <property type="match status" value="1"/>
</dbReference>
<accession>A0ABT0C8X8</accession>
<reference evidence="4" key="1">
    <citation type="submission" date="2021-02" db="EMBL/GenBank/DDBJ databases">
        <title>The CRISPR/cas machinery reduction and long-range gene transfer in the hot spring cyanobacterium Synechococcus.</title>
        <authorList>
            <person name="Dvorak P."/>
            <person name="Jahodarova E."/>
            <person name="Hasler P."/>
            <person name="Poulickova A."/>
        </authorList>
    </citation>
    <scope>NUCLEOTIDE SEQUENCE</scope>
    <source>
        <strain evidence="4">Rupite</strain>
    </source>
</reference>
<dbReference type="InterPro" id="IPR003607">
    <property type="entry name" value="HD/PDEase_dom"/>
</dbReference>
<dbReference type="Pfam" id="PF00072">
    <property type="entry name" value="Response_reg"/>
    <property type="match status" value="1"/>
</dbReference>
<dbReference type="SMART" id="SM00448">
    <property type="entry name" value="REC"/>
    <property type="match status" value="1"/>
</dbReference>
<gene>
    <name evidence="4" type="ORF">JX360_02555</name>
</gene>
<evidence type="ECO:0000259" key="3">
    <source>
        <dbReference type="PROSITE" id="PS51832"/>
    </source>
</evidence>
<dbReference type="EMBL" id="JAFIRA010000003">
    <property type="protein sequence ID" value="MCJ2541795.1"/>
    <property type="molecule type" value="Genomic_DNA"/>
</dbReference>
<sequence>MNSRVTHTPFPRPNLKLVESDHVLVVDDQASSRLYISELLRSAHFRVSEAINGEDALEAVEHLQPDLVLLDVLMPDINGFDVCRQLKANDLTRLIPVVLITALTDRSNRVKGMGVGADDILTKPFDQVELLARVRSSIHQKRLNEDLDHAAKVLFGIARAVESRDPTTGDHCERLVAMGERFGRYLGLPRQQIKALRWGGYLHDIGKVGIPDAILGKQGKHTPEEWEIMKSHVLIGEEICQGLRTMQDVLPIIRHHHERWDGSGYPDHLAGEDIPLLARVFQVIDIYDALTSSRPYKAALSVEQALEVLREETRQGWRDPNLVREFCDFMFVTAFNLVEAE</sequence>
<feature type="domain" description="HD-GYP" evidence="3">
    <location>
        <begin position="146"/>
        <end position="341"/>
    </location>
</feature>
<dbReference type="NCBIfam" id="TIGR00277">
    <property type="entry name" value="HDIG"/>
    <property type="match status" value="1"/>
</dbReference>
<dbReference type="InterPro" id="IPR006675">
    <property type="entry name" value="HDIG_dom"/>
</dbReference>
<evidence type="ECO:0000313" key="4">
    <source>
        <dbReference type="EMBL" id="MCJ2541795.1"/>
    </source>
</evidence>
<feature type="modified residue" description="4-aspartylphosphate" evidence="1">
    <location>
        <position position="71"/>
    </location>
</feature>
<dbReference type="PROSITE" id="PS50110">
    <property type="entry name" value="RESPONSE_REGULATORY"/>
    <property type="match status" value="1"/>
</dbReference>
<dbReference type="Proteomes" id="UP000830835">
    <property type="component" value="Unassembled WGS sequence"/>
</dbReference>
<dbReference type="CDD" id="cd00077">
    <property type="entry name" value="HDc"/>
    <property type="match status" value="1"/>
</dbReference>
<dbReference type="Gene3D" id="1.10.3210.10">
    <property type="entry name" value="Hypothetical protein af1432"/>
    <property type="match status" value="1"/>
</dbReference>
<dbReference type="Gene3D" id="3.40.50.2300">
    <property type="match status" value="1"/>
</dbReference>